<dbReference type="InterPro" id="IPR000169">
    <property type="entry name" value="Pept_cys_AS"/>
</dbReference>
<evidence type="ECO:0000259" key="9">
    <source>
        <dbReference type="SMART" id="SM00848"/>
    </source>
</evidence>
<dbReference type="OrthoDB" id="10253408at2759"/>
<dbReference type="CTD" id="8231399"/>
<dbReference type="PROSITE" id="PS00139">
    <property type="entry name" value="THIOL_PROTEASE_CYS"/>
    <property type="match status" value="1"/>
</dbReference>
<dbReference type="Proteomes" id="UP000009046">
    <property type="component" value="Unassembled WGS sequence"/>
</dbReference>
<keyword evidence="5" id="KW-0865">Zymogen</keyword>
<dbReference type="GO" id="GO:0006508">
    <property type="term" value="P:proteolysis"/>
    <property type="evidence" value="ECO:0007669"/>
    <property type="project" value="UniProtKB-KW"/>
</dbReference>
<dbReference type="eggNOG" id="KOG1543">
    <property type="taxonomic scope" value="Eukaryota"/>
</dbReference>
<dbReference type="FunCoup" id="E0VWF8">
    <property type="interactions" value="233"/>
</dbReference>
<dbReference type="PANTHER" id="PTHR12411">
    <property type="entry name" value="CYSTEINE PROTEASE FAMILY C1-RELATED"/>
    <property type="match status" value="1"/>
</dbReference>
<dbReference type="Pfam" id="PF08246">
    <property type="entry name" value="Inhibitor_I29"/>
    <property type="match status" value="1"/>
</dbReference>
<evidence type="ECO:0000313" key="12">
    <source>
        <dbReference type="Proteomes" id="UP000009046"/>
    </source>
</evidence>
<keyword evidence="3 10" id="KW-0378">Hydrolase</keyword>
<dbReference type="PRINTS" id="PR00705">
    <property type="entry name" value="PAPAIN"/>
</dbReference>
<dbReference type="InterPro" id="IPR000668">
    <property type="entry name" value="Peptidase_C1A_C"/>
</dbReference>
<evidence type="ECO:0000259" key="8">
    <source>
        <dbReference type="SMART" id="SM00645"/>
    </source>
</evidence>
<dbReference type="FunFam" id="3.90.70.10:FF:000006">
    <property type="entry name" value="Cathepsin S"/>
    <property type="match status" value="1"/>
</dbReference>
<dbReference type="EMBL" id="DS235819">
    <property type="protein sequence ID" value="EEB17709.1"/>
    <property type="molecule type" value="Genomic_DNA"/>
</dbReference>
<keyword evidence="7" id="KW-0732">Signal</keyword>
<reference evidence="11" key="3">
    <citation type="submission" date="2021-02" db="UniProtKB">
        <authorList>
            <consortium name="EnsemblMetazoa"/>
        </authorList>
    </citation>
    <scope>IDENTIFICATION</scope>
    <source>
        <strain evidence="11">USDA</strain>
    </source>
</reference>
<dbReference type="SMART" id="SM00848">
    <property type="entry name" value="Inhibitor_I29"/>
    <property type="match status" value="1"/>
</dbReference>
<dbReference type="HOGENOM" id="CLU_012184_1_2_1"/>
<dbReference type="PROSITE" id="PS00639">
    <property type="entry name" value="THIOL_PROTEASE_HIS"/>
    <property type="match status" value="1"/>
</dbReference>
<feature type="signal peptide" evidence="7">
    <location>
        <begin position="1"/>
        <end position="16"/>
    </location>
</feature>
<keyword evidence="4" id="KW-0788">Thiol protease</keyword>
<dbReference type="AlphaFoldDB" id="E0VWF8"/>
<evidence type="ECO:0000256" key="5">
    <source>
        <dbReference type="ARBA" id="ARBA00023145"/>
    </source>
</evidence>
<dbReference type="KEGG" id="phu:Phum_PHUM479600"/>
<dbReference type="STRING" id="121224.E0VWF8"/>
<dbReference type="CDD" id="cd02248">
    <property type="entry name" value="Peptidase_C1A"/>
    <property type="match status" value="1"/>
</dbReference>
<feature type="domain" description="Peptidase C1A papain C-terminal" evidence="8">
    <location>
        <begin position="125"/>
        <end position="344"/>
    </location>
</feature>
<dbReference type="SUPFAM" id="SSF54001">
    <property type="entry name" value="Cysteine proteinases"/>
    <property type="match status" value="1"/>
</dbReference>
<dbReference type="InterPro" id="IPR013201">
    <property type="entry name" value="Prot_inhib_I29"/>
</dbReference>
<dbReference type="GO" id="GO:0008234">
    <property type="term" value="F:cysteine-type peptidase activity"/>
    <property type="evidence" value="ECO:0007669"/>
    <property type="project" value="UniProtKB-KW"/>
</dbReference>
<evidence type="ECO:0000313" key="11">
    <source>
        <dbReference type="EnsemblMetazoa" id="PHUM479600-PA"/>
    </source>
</evidence>
<dbReference type="InterPro" id="IPR038765">
    <property type="entry name" value="Papain-like_cys_pep_sf"/>
</dbReference>
<dbReference type="OMA" id="IKEEWHT"/>
<name>E0VWF8_PEDHC</name>
<dbReference type="InterPro" id="IPR025661">
    <property type="entry name" value="Pept_asp_AS"/>
</dbReference>
<dbReference type="SMART" id="SM00645">
    <property type="entry name" value="Pept_C1"/>
    <property type="match status" value="1"/>
</dbReference>
<evidence type="ECO:0000256" key="1">
    <source>
        <dbReference type="ARBA" id="ARBA00008455"/>
    </source>
</evidence>
<feature type="domain" description="Cathepsin propeptide inhibitor" evidence="9">
    <location>
        <begin position="27"/>
        <end position="87"/>
    </location>
</feature>
<organism>
    <name type="scientific">Pediculus humanus subsp. corporis</name>
    <name type="common">Body louse</name>
    <dbReference type="NCBI Taxonomy" id="121224"/>
    <lineage>
        <taxon>Eukaryota</taxon>
        <taxon>Metazoa</taxon>
        <taxon>Ecdysozoa</taxon>
        <taxon>Arthropoda</taxon>
        <taxon>Hexapoda</taxon>
        <taxon>Insecta</taxon>
        <taxon>Pterygota</taxon>
        <taxon>Neoptera</taxon>
        <taxon>Paraneoptera</taxon>
        <taxon>Psocodea</taxon>
        <taxon>Troctomorpha</taxon>
        <taxon>Phthiraptera</taxon>
        <taxon>Anoplura</taxon>
        <taxon>Pediculidae</taxon>
        <taxon>Pediculus</taxon>
    </lineage>
</organism>
<evidence type="ECO:0000256" key="3">
    <source>
        <dbReference type="ARBA" id="ARBA00022801"/>
    </source>
</evidence>
<dbReference type="MEROPS" id="C01.092"/>
<dbReference type="GeneID" id="8231399"/>
<keyword evidence="2" id="KW-0645">Protease</keyword>
<sequence length="345" mass="38672">MKILFFIALTVLSINAVSFYDLVMEEWQLFKAEHKKNYNNDVEEKFRMKIFMDNKQKITKHNTKYQRGEVGYKLGLNKYSDMLHHEFINTFNGFNKSIIPPHLRSNNGKTHLKGSFFIPPANVKLPKHVDWVKLGAVTPVKDQGHCGSCWAFSATGALEGLHFRKTKVLVSLSEQNLIDCSTEEGNNGCNGGLMDQAFQYVRINGGIDTERSYPYEGNNDVCRYEPENSGAIDTGYTDVPLGDEDALKSAVATVGPVSVAIDASQESFQLYSSGVYFEPNCKNEPESLDHGVLVVGYGTDEETQQDYWLVKNSWGDSWGENGYIKMARNADNQCGIATQPSFPQV</sequence>
<evidence type="ECO:0000256" key="4">
    <source>
        <dbReference type="ARBA" id="ARBA00022807"/>
    </source>
</evidence>
<protein>
    <submittedName>
        <fullName evidence="10">Cathepsin L, putative</fullName>
        <ecNumber evidence="10">3.4.22.43</ecNumber>
    </submittedName>
</protein>
<dbReference type="EnsemblMetazoa" id="PHUM479600-RA">
    <property type="protein sequence ID" value="PHUM479600-PA"/>
    <property type="gene ID" value="PHUM479600"/>
</dbReference>
<reference evidence="10" key="2">
    <citation type="submission" date="2007-04" db="EMBL/GenBank/DDBJ databases">
        <title>The genome of the human body louse.</title>
        <authorList>
            <consortium name="The Human Body Louse Genome Consortium"/>
            <person name="Kirkness E."/>
            <person name="Walenz B."/>
            <person name="Hass B."/>
            <person name="Bruggner R."/>
            <person name="Strausberg R."/>
        </authorList>
    </citation>
    <scope>NUCLEOTIDE SEQUENCE</scope>
    <source>
        <strain evidence="10">USDA</strain>
    </source>
</reference>
<dbReference type="Gene3D" id="3.90.70.10">
    <property type="entry name" value="Cysteine proteinases"/>
    <property type="match status" value="1"/>
</dbReference>
<evidence type="ECO:0000256" key="6">
    <source>
        <dbReference type="ARBA" id="ARBA00023157"/>
    </source>
</evidence>
<dbReference type="InterPro" id="IPR013128">
    <property type="entry name" value="Peptidase_C1A"/>
</dbReference>
<keyword evidence="6" id="KW-1015">Disulfide bond</keyword>
<dbReference type="EMBL" id="AAZO01005807">
    <property type="status" value="NOT_ANNOTATED_CDS"/>
    <property type="molecule type" value="Genomic_DNA"/>
</dbReference>
<dbReference type="InterPro" id="IPR039417">
    <property type="entry name" value="Peptidase_C1A_papain-like"/>
</dbReference>
<feature type="chain" id="PRO_5011326122" evidence="7">
    <location>
        <begin position="17"/>
        <end position="345"/>
    </location>
</feature>
<dbReference type="RefSeq" id="XP_002430447.1">
    <property type="nucleotide sequence ID" value="XM_002430402.1"/>
</dbReference>
<evidence type="ECO:0000313" key="10">
    <source>
        <dbReference type="EMBL" id="EEB17709.1"/>
    </source>
</evidence>
<dbReference type="VEuPathDB" id="VectorBase:PHUM479600"/>
<dbReference type="EC" id="3.4.22.43" evidence="10"/>
<dbReference type="Pfam" id="PF00112">
    <property type="entry name" value="Peptidase_C1"/>
    <property type="match status" value="1"/>
</dbReference>
<reference evidence="10" key="1">
    <citation type="submission" date="2007-04" db="EMBL/GenBank/DDBJ databases">
        <title>Annotation of Pediculus humanus corporis strain USDA.</title>
        <authorList>
            <person name="Kirkness E."/>
            <person name="Hannick L."/>
            <person name="Hass B."/>
            <person name="Bruggner R."/>
            <person name="Lawson D."/>
            <person name="Bidwell S."/>
            <person name="Joardar V."/>
            <person name="Caler E."/>
            <person name="Walenz B."/>
            <person name="Inman J."/>
            <person name="Schobel S."/>
            <person name="Galinsky K."/>
            <person name="Amedeo P."/>
            <person name="Strausberg R."/>
        </authorList>
    </citation>
    <scope>NUCLEOTIDE SEQUENCE</scope>
    <source>
        <strain evidence="10">USDA</strain>
    </source>
</reference>
<proteinExistence type="inferred from homology"/>
<evidence type="ECO:0000256" key="2">
    <source>
        <dbReference type="ARBA" id="ARBA00022670"/>
    </source>
</evidence>
<gene>
    <name evidence="11" type="primary">8231399</name>
    <name evidence="10" type="ORF">Phum_PHUM479600</name>
</gene>
<comment type="similarity">
    <text evidence="1">Belongs to the peptidase C1 family.</text>
</comment>
<evidence type="ECO:0000256" key="7">
    <source>
        <dbReference type="SAM" id="SignalP"/>
    </source>
</evidence>
<keyword evidence="12" id="KW-1185">Reference proteome</keyword>
<accession>E0VWF8</accession>
<dbReference type="InterPro" id="IPR025660">
    <property type="entry name" value="Pept_his_AS"/>
</dbReference>
<dbReference type="InParanoid" id="E0VWF8"/>
<dbReference type="PROSITE" id="PS00640">
    <property type="entry name" value="THIOL_PROTEASE_ASN"/>
    <property type="match status" value="1"/>
</dbReference>